<feature type="signal peptide" evidence="1">
    <location>
        <begin position="1"/>
        <end position="23"/>
    </location>
</feature>
<organism evidence="2 3">
    <name type="scientific">Alternaria alternata</name>
    <name type="common">Alternaria rot fungus</name>
    <name type="synonym">Torula alternata</name>
    <dbReference type="NCBI Taxonomy" id="5599"/>
    <lineage>
        <taxon>Eukaryota</taxon>
        <taxon>Fungi</taxon>
        <taxon>Dikarya</taxon>
        <taxon>Ascomycota</taxon>
        <taxon>Pezizomycotina</taxon>
        <taxon>Dothideomycetes</taxon>
        <taxon>Pleosporomycetidae</taxon>
        <taxon>Pleosporales</taxon>
        <taxon>Pleosporineae</taxon>
        <taxon>Pleosporaceae</taxon>
        <taxon>Alternaria</taxon>
        <taxon>Alternaria sect. Alternaria</taxon>
        <taxon>Alternaria alternata complex</taxon>
    </lineage>
</organism>
<sequence length="406" mass="42263">MVHFKPTSVLFAVAVFITKNVVAEEAHALEVFPELKGTGPFEISYKDPETNKVVVEHVDEHGESAIEKRTYQVSQDVVAKLLRNHNGYGFCKGFCPAYQPQKPVTQTNLKTFTKLVTVTSSVVPAPATITLTATGEAPADSTVLQTTTISETATTTFTDAPTTVSDVQTITITSAATTTLTQSTTLNFPSAPTLKARHISPPSWLKGVANNLICPACTKVWPAPPAKTVSICKTTTVTRTQTRTATAARATATTTVSVTPTAKTVTAVVSTTLTLTDYTTVTPIVTETSTATTTVATTTTSTTTQTLCPQQTADVYGIQAVQPGTLKNGPSGRTAAECCLACFSDPDGCTQWWAYTNGNYCVYSVPKSGLGAPSGLCPNGKGNGALFVGAAGSNPGGFGGPGQCAA</sequence>
<dbReference type="EMBL" id="PDXD01000006">
    <property type="protein sequence ID" value="RYN79236.1"/>
    <property type="molecule type" value="Genomic_DNA"/>
</dbReference>
<dbReference type="VEuPathDB" id="FungiDB:CC77DRAFT_146048"/>
<dbReference type="AlphaFoldDB" id="A0A4Q4NNH0"/>
<protein>
    <recommendedName>
        <fullName evidence="4">Apple domain-containing protein</fullName>
    </recommendedName>
</protein>
<comment type="caution">
    <text evidence="2">The sequence shown here is derived from an EMBL/GenBank/DDBJ whole genome shotgun (WGS) entry which is preliminary data.</text>
</comment>
<evidence type="ECO:0000313" key="3">
    <source>
        <dbReference type="Proteomes" id="UP000291422"/>
    </source>
</evidence>
<accession>A0A4Q4NNH0</accession>
<proteinExistence type="predicted"/>
<evidence type="ECO:0000313" key="2">
    <source>
        <dbReference type="EMBL" id="RYN79236.1"/>
    </source>
</evidence>
<gene>
    <name evidence="2" type="ORF">AA0117_g3854</name>
</gene>
<dbReference type="Proteomes" id="UP000291422">
    <property type="component" value="Unassembled WGS sequence"/>
</dbReference>
<keyword evidence="1" id="KW-0732">Signal</keyword>
<feature type="chain" id="PRO_5020197852" description="Apple domain-containing protein" evidence="1">
    <location>
        <begin position="24"/>
        <end position="406"/>
    </location>
</feature>
<evidence type="ECO:0000256" key="1">
    <source>
        <dbReference type="SAM" id="SignalP"/>
    </source>
</evidence>
<evidence type="ECO:0008006" key="4">
    <source>
        <dbReference type="Google" id="ProtNLM"/>
    </source>
</evidence>
<name>A0A4Q4NNH0_ALTAL</name>
<reference evidence="3" key="1">
    <citation type="journal article" date="2019" name="bioRxiv">
        <title>Genomics, evolutionary history and diagnostics of the Alternaria alternata species group including apple and Asian pear pathotypes.</title>
        <authorList>
            <person name="Armitage A.D."/>
            <person name="Cockerton H.M."/>
            <person name="Sreenivasaprasad S."/>
            <person name="Woodhall J.W."/>
            <person name="Lane C.R."/>
            <person name="Harrison R.J."/>
            <person name="Clarkson J.P."/>
        </authorList>
    </citation>
    <scope>NUCLEOTIDE SEQUENCE [LARGE SCALE GENOMIC DNA]</scope>
    <source>
        <strain evidence="3">FERA 1177</strain>
    </source>
</reference>